<sequence>MVSNETPEDVVAAPPAESSAASENASADAPKPKAARKPRKPKQAAPDDAASKESSASGGDSAPAASDSGSTSSSAGSEDQGGNEGRNQASGGGDANDGDNDRGNNSRGNRQRGRNRRNNRNNRGGGGGGNGNGNGNSGGGGGNEPRYVINEELPVIDLVELKRKRGEELLTIAHELQIENISRIKKQDLVFQLLKGFARVGHQIDVTGVLEILSDGYGFLRNTDDSYDSGPDDIYVSPSQIRRFSLRTGDTITGSIRPPKEGERYFALLKVDSINFEPPENSRSKVPFENLTPLFPNERIRMEQGNGSTEDITARIVDLCSPIGGGQRGLIVAPPKAGKTMLLQNIAQSIASNYPDHFLLVLLIDERPEEVTDMQRTVRGEVLSSTFDQPAQRHVQVAEMVIEKAKRLVEHKRDVVILLDSITRLARAYNTVAPSSGKVLSGGVDANALQKPKRFFGAARNIEEGGSLTIIATALVDTGSRMDEVIYEEFKGTGNMELHLDRRIAEKRIFPAININRSGTRREELITDPTELQSVWILRKLLHSMDEVAAIELLLDRMKQTKNNGDFFAAMKRN</sequence>
<evidence type="ECO:0000256" key="12">
    <source>
        <dbReference type="SAM" id="MobiDB-lite"/>
    </source>
</evidence>
<feature type="binding site" evidence="9">
    <location>
        <begin position="324"/>
        <end position="329"/>
    </location>
    <ligand>
        <name>ATP</name>
        <dbReference type="ChEBI" id="CHEBI:30616"/>
    </ligand>
</feature>
<dbReference type="InterPro" id="IPR036269">
    <property type="entry name" value="Rho_N_sf"/>
</dbReference>
<dbReference type="GO" id="GO:0004386">
    <property type="term" value="F:helicase activity"/>
    <property type="evidence" value="ECO:0007669"/>
    <property type="project" value="UniProtKB-UniRule"/>
</dbReference>
<evidence type="ECO:0000256" key="8">
    <source>
        <dbReference type="ARBA" id="ARBA00023163"/>
    </source>
</evidence>
<evidence type="ECO:0000256" key="11">
    <source>
        <dbReference type="PROSITE-ProRule" id="PRU01203"/>
    </source>
</evidence>
<evidence type="ECO:0000256" key="7">
    <source>
        <dbReference type="ARBA" id="ARBA00023015"/>
    </source>
</evidence>
<dbReference type="CDD" id="cd01128">
    <property type="entry name" value="rho_factor_C"/>
    <property type="match status" value="1"/>
</dbReference>
<dbReference type="GO" id="GO:0006353">
    <property type="term" value="P:DNA-templated transcription termination"/>
    <property type="evidence" value="ECO:0007669"/>
    <property type="project" value="UniProtKB-UniRule"/>
</dbReference>
<dbReference type="InterPro" id="IPR027417">
    <property type="entry name" value="P-loop_NTPase"/>
</dbReference>
<dbReference type="SUPFAM" id="SSF68912">
    <property type="entry name" value="Rho N-terminal domain-like"/>
    <property type="match status" value="1"/>
</dbReference>
<keyword evidence="4 9" id="KW-0347">Helicase</keyword>
<evidence type="ECO:0000256" key="6">
    <source>
        <dbReference type="ARBA" id="ARBA00022884"/>
    </source>
</evidence>
<dbReference type="GO" id="GO:0016787">
    <property type="term" value="F:hydrolase activity"/>
    <property type="evidence" value="ECO:0007669"/>
    <property type="project" value="UniProtKB-KW"/>
</dbReference>
<dbReference type="GO" id="GO:0003723">
    <property type="term" value="F:RNA binding"/>
    <property type="evidence" value="ECO:0007669"/>
    <property type="project" value="UniProtKB-UniRule"/>
</dbReference>
<evidence type="ECO:0000256" key="10">
    <source>
        <dbReference type="NCBIfam" id="TIGR00767"/>
    </source>
</evidence>
<feature type="binding site" evidence="9">
    <location>
        <position position="367"/>
    </location>
    <ligand>
        <name>ATP</name>
        <dbReference type="ChEBI" id="CHEBI:30616"/>
    </ligand>
</feature>
<dbReference type="AlphaFoldDB" id="A0A1Y1SIE8"/>
<feature type="compositionally biased region" description="Low complexity" evidence="12">
    <location>
        <begin position="43"/>
        <end position="77"/>
    </location>
</feature>
<dbReference type="PANTHER" id="PTHR46425">
    <property type="entry name" value="TRANSCRIPTION TERMINATION FACTOR RHO"/>
    <property type="match status" value="1"/>
</dbReference>
<dbReference type="GO" id="GO:0005829">
    <property type="term" value="C:cytosol"/>
    <property type="evidence" value="ECO:0007669"/>
    <property type="project" value="UniProtKB-ARBA"/>
</dbReference>
<dbReference type="Proteomes" id="UP000192342">
    <property type="component" value="Unassembled WGS sequence"/>
</dbReference>
<dbReference type="SMART" id="SM00959">
    <property type="entry name" value="Rho_N"/>
    <property type="match status" value="1"/>
</dbReference>
<dbReference type="Pfam" id="PF00006">
    <property type="entry name" value="ATP-synt_ab"/>
    <property type="match status" value="1"/>
</dbReference>
<dbReference type="InterPro" id="IPR011113">
    <property type="entry name" value="Rho_RNA-bd"/>
</dbReference>
<keyword evidence="6 9" id="KW-0694">RNA-binding</keyword>
<keyword evidence="7 9" id="KW-0805">Transcription regulation</keyword>
<evidence type="ECO:0000256" key="4">
    <source>
        <dbReference type="ARBA" id="ARBA00022806"/>
    </source>
</evidence>
<dbReference type="NCBIfam" id="TIGR00767">
    <property type="entry name" value="rho"/>
    <property type="match status" value="1"/>
</dbReference>
<comment type="caution">
    <text evidence="9">Lacks conserved residue(s) required for the propagation of feature annotation.</text>
</comment>
<dbReference type="InterPro" id="IPR003593">
    <property type="entry name" value="AAA+_ATPase"/>
</dbReference>
<dbReference type="SUPFAM" id="SSF50249">
    <property type="entry name" value="Nucleic acid-binding proteins"/>
    <property type="match status" value="1"/>
</dbReference>
<dbReference type="STRING" id="1317117.ATO7_04855"/>
<dbReference type="NCBIfam" id="NF006886">
    <property type="entry name" value="PRK09376.1"/>
    <property type="match status" value="1"/>
</dbReference>
<dbReference type="EMBL" id="AQQV01000001">
    <property type="protein sequence ID" value="ORE89180.1"/>
    <property type="molecule type" value="Genomic_DNA"/>
</dbReference>
<dbReference type="PROSITE" id="PS51856">
    <property type="entry name" value="RHO_RNA_BD"/>
    <property type="match status" value="1"/>
</dbReference>
<feature type="compositionally biased region" description="Low complexity" evidence="12">
    <location>
        <begin position="9"/>
        <end position="29"/>
    </location>
</feature>
<evidence type="ECO:0000256" key="5">
    <source>
        <dbReference type="ARBA" id="ARBA00022840"/>
    </source>
</evidence>
<dbReference type="EC" id="3.6.4.-" evidence="9 10"/>
<dbReference type="SUPFAM" id="SSF52540">
    <property type="entry name" value="P-loop containing nucleoside triphosphate hydrolases"/>
    <property type="match status" value="1"/>
</dbReference>
<evidence type="ECO:0000256" key="9">
    <source>
        <dbReference type="HAMAP-Rule" id="MF_01884"/>
    </source>
</evidence>
<evidence type="ECO:0000313" key="14">
    <source>
        <dbReference type="EMBL" id="ORE89180.1"/>
    </source>
</evidence>
<keyword evidence="5 9" id="KW-0067">ATP-binding</keyword>
<dbReference type="InterPro" id="IPR011112">
    <property type="entry name" value="Rho-like_N"/>
</dbReference>
<dbReference type="SMART" id="SM00357">
    <property type="entry name" value="CSP"/>
    <property type="match status" value="1"/>
</dbReference>
<dbReference type="GO" id="GO:0005524">
    <property type="term" value="F:ATP binding"/>
    <property type="evidence" value="ECO:0007669"/>
    <property type="project" value="UniProtKB-UniRule"/>
</dbReference>
<keyword evidence="2 9" id="KW-0547">Nucleotide-binding</keyword>
<comment type="caution">
    <text evidence="14">The sequence shown here is derived from an EMBL/GenBank/DDBJ whole genome shotgun (WGS) entry which is preliminary data.</text>
</comment>
<keyword evidence="8 9" id="KW-0804">Transcription</keyword>
<accession>A0A1Y1SIE8</accession>
<feature type="compositionally biased region" description="Basic residues" evidence="12">
    <location>
        <begin position="33"/>
        <end position="42"/>
    </location>
</feature>
<dbReference type="InterPro" id="IPR041703">
    <property type="entry name" value="Rho_factor_ATP-bd"/>
</dbReference>
<evidence type="ECO:0000259" key="13">
    <source>
        <dbReference type="PROSITE" id="PS51856"/>
    </source>
</evidence>
<keyword evidence="15" id="KW-1185">Reference proteome</keyword>
<dbReference type="GO" id="GO:0008186">
    <property type="term" value="F:ATP-dependent activity, acting on RNA"/>
    <property type="evidence" value="ECO:0007669"/>
    <property type="project" value="UniProtKB-UniRule"/>
</dbReference>
<name>A0A1Y1SIE8_9GAMM</name>
<dbReference type="Gene3D" id="2.40.50.140">
    <property type="entry name" value="Nucleic acid-binding proteins"/>
    <property type="match status" value="1"/>
</dbReference>
<feature type="domain" description="Rho RNA-BD" evidence="13">
    <location>
        <begin position="203"/>
        <end position="278"/>
    </location>
</feature>
<dbReference type="FunFam" id="3.40.50.300:FF:000072">
    <property type="entry name" value="Transcription termination factor Rho"/>
    <property type="match status" value="1"/>
</dbReference>
<comment type="subunit">
    <text evidence="9">Homohexamer. The homohexamer assembles into an open ring structure.</text>
</comment>
<evidence type="ECO:0000256" key="1">
    <source>
        <dbReference type="ARBA" id="ARBA00022472"/>
    </source>
</evidence>
<dbReference type="Gene3D" id="3.40.50.300">
    <property type="entry name" value="P-loop containing nucleotide triphosphate hydrolases"/>
    <property type="match status" value="1"/>
</dbReference>
<evidence type="ECO:0000313" key="15">
    <source>
        <dbReference type="Proteomes" id="UP000192342"/>
    </source>
</evidence>
<comment type="function">
    <text evidence="9">Facilitates transcription termination by a mechanism that involves Rho binding to the nascent RNA, activation of Rho's RNA-dependent ATPase activity, and release of the mRNA from the DNA template.</text>
</comment>
<dbReference type="HAMAP" id="MF_01884">
    <property type="entry name" value="Rho"/>
    <property type="match status" value="1"/>
</dbReference>
<dbReference type="InterPro" id="IPR012340">
    <property type="entry name" value="NA-bd_OB-fold"/>
</dbReference>
<dbReference type="CDD" id="cd04459">
    <property type="entry name" value="Rho_CSD"/>
    <property type="match status" value="1"/>
</dbReference>
<organism evidence="14 15">
    <name type="scientific">Oceanococcus atlanticus</name>
    <dbReference type="NCBI Taxonomy" id="1317117"/>
    <lineage>
        <taxon>Bacteria</taxon>
        <taxon>Pseudomonadati</taxon>
        <taxon>Pseudomonadota</taxon>
        <taxon>Gammaproteobacteria</taxon>
        <taxon>Chromatiales</taxon>
        <taxon>Oceanococcaceae</taxon>
        <taxon>Oceanococcus</taxon>
    </lineage>
</organism>
<feature type="compositionally biased region" description="Gly residues" evidence="12">
    <location>
        <begin position="123"/>
        <end position="143"/>
    </location>
</feature>
<feature type="binding site" evidence="9">
    <location>
        <begin position="336"/>
        <end position="341"/>
    </location>
    <ligand>
        <name>ATP</name>
        <dbReference type="ChEBI" id="CHEBI:30616"/>
    </ligand>
</feature>
<gene>
    <name evidence="9 14" type="primary">rho</name>
    <name evidence="14" type="ORF">ATO7_04855</name>
</gene>
<keyword evidence="3 9" id="KW-0378">Hydrolase</keyword>
<dbReference type="InterPro" id="IPR004665">
    <property type="entry name" value="Term_rho"/>
</dbReference>
<dbReference type="OrthoDB" id="9805197at2"/>
<dbReference type="SMART" id="SM00382">
    <property type="entry name" value="AAA"/>
    <property type="match status" value="1"/>
</dbReference>
<dbReference type="PANTHER" id="PTHR46425:SF1">
    <property type="entry name" value="TRANSCRIPTION TERMINATION FACTOR RHO"/>
    <property type="match status" value="1"/>
</dbReference>
<comment type="similarity">
    <text evidence="9 11">Belongs to the Rho family.</text>
</comment>
<dbReference type="InterPro" id="IPR000194">
    <property type="entry name" value="ATPase_F1/V1/A1_a/bsu_nucl-bd"/>
</dbReference>
<protein>
    <recommendedName>
        <fullName evidence="9 10">Transcription termination factor Rho</fullName>
        <ecNumber evidence="9 10">3.6.4.-</ecNumber>
    </recommendedName>
    <alternativeName>
        <fullName evidence="9">ATP-dependent helicase Rho</fullName>
    </alternativeName>
</protein>
<evidence type="ECO:0000256" key="3">
    <source>
        <dbReference type="ARBA" id="ARBA00022801"/>
    </source>
</evidence>
<dbReference type="Pfam" id="PF07497">
    <property type="entry name" value="Rho_RNA_bind"/>
    <property type="match status" value="1"/>
</dbReference>
<dbReference type="InterPro" id="IPR011129">
    <property type="entry name" value="CSD"/>
</dbReference>
<proteinExistence type="inferred from homology"/>
<evidence type="ECO:0000256" key="2">
    <source>
        <dbReference type="ARBA" id="ARBA00022741"/>
    </source>
</evidence>
<dbReference type="Pfam" id="PF07498">
    <property type="entry name" value="Rho_N"/>
    <property type="match status" value="1"/>
</dbReference>
<feature type="compositionally biased region" description="Basic residues" evidence="12">
    <location>
        <begin position="109"/>
        <end position="120"/>
    </location>
</feature>
<feature type="region of interest" description="Disordered" evidence="12">
    <location>
        <begin position="1"/>
        <end position="146"/>
    </location>
</feature>
<reference evidence="14 15" key="1">
    <citation type="submission" date="2013-04" db="EMBL/GenBank/DDBJ databases">
        <title>Oceanococcus atlanticus 22II-S10r2 Genome Sequencing.</title>
        <authorList>
            <person name="Lai Q."/>
            <person name="Li G."/>
            <person name="Shao Z."/>
        </authorList>
    </citation>
    <scope>NUCLEOTIDE SEQUENCE [LARGE SCALE GENOMIC DNA]</scope>
    <source>
        <strain evidence="14 15">22II-S10r2</strain>
    </source>
</reference>
<keyword evidence="1 9" id="KW-0806">Transcription termination</keyword>